<dbReference type="InterPro" id="IPR010994">
    <property type="entry name" value="RuvA_2-like"/>
</dbReference>
<dbReference type="InterPro" id="IPR051675">
    <property type="entry name" value="Endo/Exo/Phosphatase_dom_1"/>
</dbReference>
<feature type="domain" description="Helix-hairpin-helix DNA-binding motif class 1" evidence="3">
    <location>
        <begin position="33"/>
        <end position="52"/>
    </location>
</feature>
<dbReference type="InterPro" id="IPR004509">
    <property type="entry name" value="Competence_ComEA_HhH"/>
</dbReference>
<evidence type="ECO:0000256" key="1">
    <source>
        <dbReference type="SAM" id="MobiDB-lite"/>
    </source>
</evidence>
<gene>
    <name evidence="4" type="ORF">BWK73_43715</name>
</gene>
<feature type="compositionally biased region" description="Basic and acidic residues" evidence="1">
    <location>
        <begin position="99"/>
        <end position="135"/>
    </location>
</feature>
<evidence type="ECO:0000259" key="3">
    <source>
        <dbReference type="SMART" id="SM00278"/>
    </source>
</evidence>
<feature type="chain" id="PRO_5011965531" description="Helix-hairpin-helix DNA-binding motif class 1 domain-containing protein" evidence="2">
    <location>
        <begin position="23"/>
        <end position="141"/>
    </location>
</feature>
<dbReference type="Pfam" id="PF12836">
    <property type="entry name" value="HHH_3"/>
    <property type="match status" value="1"/>
</dbReference>
<dbReference type="PANTHER" id="PTHR21180">
    <property type="entry name" value="ENDONUCLEASE/EXONUCLEASE/PHOSPHATASE FAMILY DOMAIN-CONTAINING PROTEIN 1"/>
    <property type="match status" value="1"/>
</dbReference>
<dbReference type="GO" id="GO:0015628">
    <property type="term" value="P:protein secretion by the type II secretion system"/>
    <property type="evidence" value="ECO:0007669"/>
    <property type="project" value="TreeGrafter"/>
</dbReference>
<feature type="region of interest" description="Disordered" evidence="1">
    <location>
        <begin position="87"/>
        <end position="141"/>
    </location>
</feature>
<evidence type="ECO:0000313" key="4">
    <source>
        <dbReference type="EMBL" id="OQX02123.1"/>
    </source>
</evidence>
<dbReference type="PANTHER" id="PTHR21180:SF32">
    <property type="entry name" value="ENDONUCLEASE_EXONUCLEASE_PHOSPHATASE FAMILY DOMAIN-CONTAINING PROTEIN 1"/>
    <property type="match status" value="1"/>
</dbReference>
<reference evidence="4 5" key="1">
    <citation type="submission" date="2017-01" db="EMBL/GenBank/DDBJ databases">
        <title>Novel large sulfur bacteria in the metagenomes of groundwater-fed chemosynthetic microbial mats in the Lake Huron basin.</title>
        <authorList>
            <person name="Sharrar A.M."/>
            <person name="Flood B.E."/>
            <person name="Bailey J.V."/>
            <person name="Jones D.S."/>
            <person name="Biddanda B."/>
            <person name="Ruberg S.A."/>
            <person name="Marcus D.N."/>
            <person name="Dick G.J."/>
        </authorList>
    </citation>
    <scope>NUCLEOTIDE SEQUENCE [LARGE SCALE GENOMIC DNA]</scope>
    <source>
        <strain evidence="4">A8</strain>
    </source>
</reference>
<sequence>MKKTVIAATLLACLSCAPAVFAEMININKADAATLDGLDGIGAKKAEAIVAYRTEHGEFKTLDELKEVSGIGDKLFDKIKADISLTEGASTASTTAPDKSTDKADAKTTDKADKAEKADAKSADKTDKVSEKSASKTDSNT</sequence>
<dbReference type="AlphaFoldDB" id="A0A1Y1QC28"/>
<evidence type="ECO:0000313" key="5">
    <source>
        <dbReference type="Proteomes" id="UP000192491"/>
    </source>
</evidence>
<dbReference type="GO" id="GO:0015627">
    <property type="term" value="C:type II protein secretion system complex"/>
    <property type="evidence" value="ECO:0007669"/>
    <property type="project" value="TreeGrafter"/>
</dbReference>
<dbReference type="GO" id="GO:0006281">
    <property type="term" value="P:DNA repair"/>
    <property type="evidence" value="ECO:0007669"/>
    <property type="project" value="InterPro"/>
</dbReference>
<dbReference type="NCBIfam" id="TIGR00426">
    <property type="entry name" value="competence protein ComEA helix-hairpin-helix repeat region"/>
    <property type="match status" value="1"/>
</dbReference>
<organism evidence="4 5">
    <name type="scientific">Thiothrix lacustris</name>
    <dbReference type="NCBI Taxonomy" id="525917"/>
    <lineage>
        <taxon>Bacteria</taxon>
        <taxon>Pseudomonadati</taxon>
        <taxon>Pseudomonadota</taxon>
        <taxon>Gammaproteobacteria</taxon>
        <taxon>Thiotrichales</taxon>
        <taxon>Thiotrichaceae</taxon>
        <taxon>Thiothrix</taxon>
    </lineage>
</organism>
<dbReference type="EMBL" id="MTEJ01000515">
    <property type="protein sequence ID" value="OQX02123.1"/>
    <property type="molecule type" value="Genomic_DNA"/>
</dbReference>
<dbReference type="Gene3D" id="1.10.150.280">
    <property type="entry name" value="AF1531-like domain"/>
    <property type="match status" value="1"/>
</dbReference>
<accession>A0A1Y1QC28</accession>
<protein>
    <recommendedName>
        <fullName evidence="3">Helix-hairpin-helix DNA-binding motif class 1 domain-containing protein</fullName>
    </recommendedName>
</protein>
<feature type="signal peptide" evidence="2">
    <location>
        <begin position="1"/>
        <end position="22"/>
    </location>
</feature>
<dbReference type="SMART" id="SM00278">
    <property type="entry name" value="HhH1"/>
    <property type="match status" value="2"/>
</dbReference>
<proteinExistence type="predicted"/>
<comment type="caution">
    <text evidence="4">The sequence shown here is derived from an EMBL/GenBank/DDBJ whole genome shotgun (WGS) entry which is preliminary data.</text>
</comment>
<evidence type="ECO:0000256" key="2">
    <source>
        <dbReference type="SAM" id="SignalP"/>
    </source>
</evidence>
<dbReference type="Proteomes" id="UP000192491">
    <property type="component" value="Unassembled WGS sequence"/>
</dbReference>
<dbReference type="InterPro" id="IPR003583">
    <property type="entry name" value="Hlx-hairpin-Hlx_DNA-bd_motif"/>
</dbReference>
<dbReference type="SUPFAM" id="SSF47781">
    <property type="entry name" value="RuvA domain 2-like"/>
    <property type="match status" value="1"/>
</dbReference>
<name>A0A1Y1QC28_9GAMM</name>
<keyword evidence="2" id="KW-0732">Signal</keyword>
<feature type="domain" description="Helix-hairpin-helix DNA-binding motif class 1" evidence="3">
    <location>
        <begin position="63"/>
        <end position="82"/>
    </location>
</feature>
<dbReference type="GO" id="GO:0003677">
    <property type="term" value="F:DNA binding"/>
    <property type="evidence" value="ECO:0007669"/>
    <property type="project" value="InterPro"/>
</dbReference>